<feature type="domain" description="UspA" evidence="2">
    <location>
        <begin position="157"/>
        <end position="285"/>
    </location>
</feature>
<dbReference type="Proteomes" id="UP000828924">
    <property type="component" value="Chromosome"/>
</dbReference>
<reference evidence="3 4" key="1">
    <citation type="submission" date="2021-03" db="EMBL/GenBank/DDBJ databases">
        <title>Complete genome of Streptomyces formicae strain 1H-GS9 (DSM 100524).</title>
        <authorList>
            <person name="Atanasov K.E."/>
            <person name="Altabella T."/>
            <person name="Ferrer A."/>
        </authorList>
    </citation>
    <scope>NUCLEOTIDE SEQUENCE [LARGE SCALE GENOMIC DNA]</scope>
    <source>
        <strain evidence="3 4">1H-GS9</strain>
    </source>
</reference>
<sequence>MTSDSAALPIVFGLDAEKPADAALDWAADEAARRGAHLQLLHAVLPVTHHVRGVEETTHHKALRRLGDEALDKATARAHERQPELGVTTFVTDGAPAQVLVRQSAHARLLVLGSRGLGRLAEVLSALSTTVPVSANASCPVAVVPEAGRTVEEPPYVVVGVDGSRSAGAALDHALEAAASRGASVRAVWVWQRPLLGFYDEEAALEACRRHLYAASDGRAGAHGDVPLSQTVLRGHPVDVLAEAAEHALAVVVGRRGREGFTGMRLGSVPHGLLHRASCPVITVPPPSGEGL</sequence>
<evidence type="ECO:0000259" key="2">
    <source>
        <dbReference type="Pfam" id="PF00582"/>
    </source>
</evidence>
<organism evidence="3 4">
    <name type="scientific">Streptomyces formicae</name>
    <dbReference type="NCBI Taxonomy" id="1616117"/>
    <lineage>
        <taxon>Bacteria</taxon>
        <taxon>Bacillati</taxon>
        <taxon>Actinomycetota</taxon>
        <taxon>Actinomycetes</taxon>
        <taxon>Kitasatosporales</taxon>
        <taxon>Streptomycetaceae</taxon>
        <taxon>Streptomyces</taxon>
    </lineage>
</organism>
<dbReference type="PANTHER" id="PTHR46268">
    <property type="entry name" value="STRESS RESPONSE PROTEIN NHAX"/>
    <property type="match status" value="1"/>
</dbReference>
<gene>
    <name evidence="3" type="ORF">J4032_21280</name>
</gene>
<keyword evidence="4" id="KW-1185">Reference proteome</keyword>
<accession>A0ABY3WNE8</accession>
<dbReference type="EMBL" id="CP071872">
    <property type="protein sequence ID" value="UNM13660.1"/>
    <property type="molecule type" value="Genomic_DNA"/>
</dbReference>
<protein>
    <submittedName>
        <fullName evidence="3">Universal stress protein</fullName>
    </submittedName>
</protein>
<evidence type="ECO:0000256" key="1">
    <source>
        <dbReference type="ARBA" id="ARBA00008791"/>
    </source>
</evidence>
<dbReference type="InterPro" id="IPR006016">
    <property type="entry name" value="UspA"/>
</dbReference>
<dbReference type="Pfam" id="PF00582">
    <property type="entry name" value="Usp"/>
    <property type="match status" value="2"/>
</dbReference>
<evidence type="ECO:0000313" key="3">
    <source>
        <dbReference type="EMBL" id="UNM13660.1"/>
    </source>
</evidence>
<proteinExistence type="inferred from homology"/>
<name>A0ABY3WNE8_9ACTN</name>
<dbReference type="CDD" id="cd00293">
    <property type="entry name" value="USP-like"/>
    <property type="match status" value="1"/>
</dbReference>
<feature type="domain" description="UspA" evidence="2">
    <location>
        <begin position="10"/>
        <end position="145"/>
    </location>
</feature>
<dbReference type="RefSeq" id="WP_242332574.1">
    <property type="nucleotide sequence ID" value="NZ_CP071872.1"/>
</dbReference>
<comment type="similarity">
    <text evidence="1">Belongs to the universal stress protein A family.</text>
</comment>
<evidence type="ECO:0000313" key="4">
    <source>
        <dbReference type="Proteomes" id="UP000828924"/>
    </source>
</evidence>
<dbReference type="PANTHER" id="PTHR46268:SF6">
    <property type="entry name" value="UNIVERSAL STRESS PROTEIN UP12"/>
    <property type="match status" value="1"/>
</dbReference>